<evidence type="ECO:0000313" key="2">
    <source>
        <dbReference type="Proteomes" id="UP001207468"/>
    </source>
</evidence>
<comment type="caution">
    <text evidence="1">The sequence shown here is derived from an EMBL/GenBank/DDBJ whole genome shotgun (WGS) entry which is preliminary data.</text>
</comment>
<accession>A0ACC0TU45</accession>
<dbReference type="Proteomes" id="UP001207468">
    <property type="component" value="Unassembled WGS sequence"/>
</dbReference>
<proteinExistence type="predicted"/>
<gene>
    <name evidence="1" type="ORF">F5148DRAFT_804177</name>
</gene>
<reference evidence="1" key="1">
    <citation type="submission" date="2021-03" db="EMBL/GenBank/DDBJ databases">
        <title>Evolutionary priming and transition to the ectomycorrhizal habit in an iconic lineage of mushroom-forming fungi: is preadaptation a requirement?</title>
        <authorList>
            <consortium name="DOE Joint Genome Institute"/>
            <person name="Looney B.P."/>
            <person name="Miyauchi S."/>
            <person name="Morin E."/>
            <person name="Drula E."/>
            <person name="Courty P.E."/>
            <person name="Chicoki N."/>
            <person name="Fauchery L."/>
            <person name="Kohler A."/>
            <person name="Kuo A."/>
            <person name="LaButti K."/>
            <person name="Pangilinan J."/>
            <person name="Lipzen A."/>
            <person name="Riley R."/>
            <person name="Andreopoulos W."/>
            <person name="He G."/>
            <person name="Johnson J."/>
            <person name="Barry K.W."/>
            <person name="Grigoriev I.V."/>
            <person name="Nagy L."/>
            <person name="Hibbett D."/>
            <person name="Henrissat B."/>
            <person name="Matheny P.B."/>
            <person name="Labbe J."/>
            <person name="Martin A.F."/>
        </authorList>
    </citation>
    <scope>NUCLEOTIDE SEQUENCE</scope>
    <source>
        <strain evidence="1">BPL698</strain>
    </source>
</reference>
<dbReference type="EMBL" id="JAGFNK010000713">
    <property type="protein sequence ID" value="KAI9442079.1"/>
    <property type="molecule type" value="Genomic_DNA"/>
</dbReference>
<evidence type="ECO:0000313" key="1">
    <source>
        <dbReference type="EMBL" id="KAI9442079.1"/>
    </source>
</evidence>
<organism evidence="1 2">
    <name type="scientific">Russula earlei</name>
    <dbReference type="NCBI Taxonomy" id="71964"/>
    <lineage>
        <taxon>Eukaryota</taxon>
        <taxon>Fungi</taxon>
        <taxon>Dikarya</taxon>
        <taxon>Basidiomycota</taxon>
        <taxon>Agaricomycotina</taxon>
        <taxon>Agaricomycetes</taxon>
        <taxon>Russulales</taxon>
        <taxon>Russulaceae</taxon>
        <taxon>Russula</taxon>
    </lineage>
</organism>
<sequence length="538" mass="60992">MCRVPGVPNGRSSQLPNPSPHPRRYIQTEDLSPVRRASVTMPESLLLCAALSSTTIGGPSQVSLEVGPSQDRVTINTLTDDALLKIFDLYVNHSNPGTNGWHTLVHVCHRWRSIVFASPGHLNLRIEYRGKRPLSEMLDVWPVLPVVIRNGSDLWYSWSWENLVGALESEHRHRICKITLWNIPKSQWERLAAAMQKPFPELTDLGLSAVANTVTPLPDSFLGGSAPLLRELRLGNCPFPKLPLSSNQLVVLYLFNVPDPGYISHQDLVTALSVLSGLETLYIQFRYHRYPETRPPPPFRRSVLPALTNLYFHGVHKYLEDLLAQIEAPLLNKLDVTFFMNINFVLPQLHRFISQVESFNSCDRAIMRFSGPATRFTISSRTNQPTYLSLNIICSKLDRQLPSLAQVRSSFFPLLSTLVRLDIMDDGFPQLRYKDDMETTQWLELLAPFTAAKDLRLTRHMAPHVCRVLEELAGERVTEVLPALQNIFLTGLEPMESASKYIERFVAERKLSGHPVAVPVHCWEQDLHGMDEFFVIPT</sequence>
<protein>
    <submittedName>
        <fullName evidence="1">Uncharacterized protein</fullName>
    </submittedName>
</protein>
<keyword evidence="2" id="KW-1185">Reference proteome</keyword>
<name>A0ACC0TU45_9AGAM</name>